<dbReference type="Proteomes" id="UP001140453">
    <property type="component" value="Unassembled WGS sequence"/>
</dbReference>
<feature type="compositionally biased region" description="Polar residues" evidence="1">
    <location>
        <begin position="168"/>
        <end position="180"/>
    </location>
</feature>
<keyword evidence="3" id="KW-1185">Reference proteome</keyword>
<dbReference type="AlphaFoldDB" id="A0A9W9CS43"/>
<accession>A0A9W9CS43</accession>
<organism evidence="2 3">
    <name type="scientific">Gnomoniopsis smithogilvyi</name>
    <dbReference type="NCBI Taxonomy" id="1191159"/>
    <lineage>
        <taxon>Eukaryota</taxon>
        <taxon>Fungi</taxon>
        <taxon>Dikarya</taxon>
        <taxon>Ascomycota</taxon>
        <taxon>Pezizomycotina</taxon>
        <taxon>Sordariomycetes</taxon>
        <taxon>Sordariomycetidae</taxon>
        <taxon>Diaporthales</taxon>
        <taxon>Gnomoniaceae</taxon>
        <taxon>Gnomoniopsis</taxon>
    </lineage>
</organism>
<sequence>MACPPIAKLQSLGLRLKSAVTRRRYGESELKRRSIKISDPFNFQHIMQGSPNGMNEDEVNVLLGKTAATRMIPIEDQPRPPSSSSNSFFNSGSQTAFGPSATTSASQIRPKTPMKTRAGYRGLASSSAANGGRGLAYCPPMAATESHPSITHTFAAADDTNDSDSTAGSFVTASSMSTLPTRHEQRGKSI</sequence>
<feature type="region of interest" description="Disordered" evidence="1">
    <location>
        <begin position="74"/>
        <end position="131"/>
    </location>
</feature>
<protein>
    <submittedName>
        <fullName evidence="2">Uncharacterized protein</fullName>
    </submittedName>
</protein>
<feature type="region of interest" description="Disordered" evidence="1">
    <location>
        <begin position="149"/>
        <end position="190"/>
    </location>
</feature>
<dbReference type="OrthoDB" id="5226159at2759"/>
<comment type="caution">
    <text evidence="2">The sequence shown here is derived from an EMBL/GenBank/DDBJ whole genome shotgun (WGS) entry which is preliminary data.</text>
</comment>
<evidence type="ECO:0000256" key="1">
    <source>
        <dbReference type="SAM" id="MobiDB-lite"/>
    </source>
</evidence>
<evidence type="ECO:0000313" key="2">
    <source>
        <dbReference type="EMBL" id="KAJ4385778.1"/>
    </source>
</evidence>
<dbReference type="EMBL" id="JAPEVB010000007">
    <property type="protein sequence ID" value="KAJ4385778.1"/>
    <property type="molecule type" value="Genomic_DNA"/>
</dbReference>
<name>A0A9W9CS43_9PEZI</name>
<proteinExistence type="predicted"/>
<gene>
    <name evidence="2" type="ORF">N0V93_010209</name>
</gene>
<evidence type="ECO:0000313" key="3">
    <source>
        <dbReference type="Proteomes" id="UP001140453"/>
    </source>
</evidence>
<reference evidence="2" key="1">
    <citation type="submission" date="2022-10" db="EMBL/GenBank/DDBJ databases">
        <title>Tapping the CABI collections for fungal endophytes: first genome assemblies for Collariella, Neodidymelliopsis, Ascochyta clinopodiicola, Didymella pomorum, Didymosphaeria variabile, Neocosmospora piperis and Neocucurbitaria cava.</title>
        <authorList>
            <person name="Hill R."/>
        </authorList>
    </citation>
    <scope>NUCLEOTIDE SEQUENCE</scope>
    <source>
        <strain evidence="2">IMI 355082</strain>
    </source>
</reference>
<feature type="compositionally biased region" description="Low complexity" evidence="1">
    <location>
        <begin position="155"/>
        <end position="167"/>
    </location>
</feature>
<feature type="compositionally biased region" description="Low complexity" evidence="1">
    <location>
        <begin position="82"/>
        <end position="93"/>
    </location>
</feature>
<feature type="compositionally biased region" description="Basic and acidic residues" evidence="1">
    <location>
        <begin position="181"/>
        <end position="190"/>
    </location>
</feature>
<feature type="compositionally biased region" description="Polar residues" evidence="1">
    <location>
        <begin position="94"/>
        <end position="109"/>
    </location>
</feature>